<dbReference type="EMBL" id="QEFC01001238">
    <property type="protein sequence ID" value="KAE9458738.1"/>
    <property type="molecule type" value="Genomic_DNA"/>
</dbReference>
<evidence type="ECO:0000313" key="2">
    <source>
        <dbReference type="EMBL" id="KAE9458738.1"/>
    </source>
</evidence>
<keyword evidence="1" id="KW-0808">Transferase</keyword>
<dbReference type="Proteomes" id="UP000428333">
    <property type="component" value="Linkage Group LG05"/>
</dbReference>
<dbReference type="PANTHER" id="PTHR31896">
    <property type="entry name" value="FAMILY REGULATORY PROTEIN, PUTATIVE (AFU_ORTHOLOGUE AFUA_3G14730)-RELATED"/>
    <property type="match status" value="1"/>
</dbReference>
<sequence length="93" mass="10157">MEDPAIYTCGHNPYGLVLAGSPRFRMYENEFGMGKAVAIRSGYGNKFDGKVMFYLGYDSYEGGGSMDLEINLPPETMAALESVGHEFMDGLNG</sequence>
<dbReference type="AlphaFoldDB" id="A0A6A4LWM2"/>
<dbReference type="OrthoDB" id="1862401at2759"/>
<feature type="non-terminal residue" evidence="2">
    <location>
        <position position="1"/>
    </location>
</feature>
<evidence type="ECO:0000313" key="3">
    <source>
        <dbReference type="Proteomes" id="UP000428333"/>
    </source>
</evidence>
<gene>
    <name evidence="2" type="ORF">C3L33_09358</name>
</gene>
<evidence type="ECO:0000256" key="1">
    <source>
        <dbReference type="ARBA" id="ARBA00022679"/>
    </source>
</evidence>
<dbReference type="InterPro" id="IPR051283">
    <property type="entry name" value="Sec_Metabolite_Acyltrans"/>
</dbReference>
<reference evidence="2 3" key="1">
    <citation type="journal article" date="2019" name="Genome Biol. Evol.">
        <title>The Rhododendron genome and chromosomal organization provide insight into shared whole-genome duplications across the heath family (Ericaceae).</title>
        <authorList>
            <person name="Soza V.L."/>
            <person name="Lindsley D."/>
            <person name="Waalkes A."/>
            <person name="Ramage E."/>
            <person name="Patwardhan R.P."/>
            <person name="Burton J.N."/>
            <person name="Adey A."/>
            <person name="Kumar A."/>
            <person name="Qiu R."/>
            <person name="Shendure J."/>
            <person name="Hall B."/>
        </authorList>
    </citation>
    <scope>NUCLEOTIDE SEQUENCE [LARGE SCALE GENOMIC DNA]</scope>
    <source>
        <strain evidence="2">RSF 1966-606</strain>
    </source>
</reference>
<evidence type="ECO:0008006" key="4">
    <source>
        <dbReference type="Google" id="ProtNLM"/>
    </source>
</evidence>
<name>A0A6A4LWM2_9ERIC</name>
<organism evidence="2 3">
    <name type="scientific">Rhododendron williamsianum</name>
    <dbReference type="NCBI Taxonomy" id="262921"/>
    <lineage>
        <taxon>Eukaryota</taxon>
        <taxon>Viridiplantae</taxon>
        <taxon>Streptophyta</taxon>
        <taxon>Embryophyta</taxon>
        <taxon>Tracheophyta</taxon>
        <taxon>Spermatophyta</taxon>
        <taxon>Magnoliopsida</taxon>
        <taxon>eudicotyledons</taxon>
        <taxon>Gunneridae</taxon>
        <taxon>Pentapetalae</taxon>
        <taxon>asterids</taxon>
        <taxon>Ericales</taxon>
        <taxon>Ericaceae</taxon>
        <taxon>Ericoideae</taxon>
        <taxon>Rhodoreae</taxon>
        <taxon>Rhododendron</taxon>
    </lineage>
</organism>
<proteinExistence type="predicted"/>
<dbReference type="GO" id="GO:0016740">
    <property type="term" value="F:transferase activity"/>
    <property type="evidence" value="ECO:0007669"/>
    <property type="project" value="UniProtKB-KW"/>
</dbReference>
<keyword evidence="3" id="KW-1185">Reference proteome</keyword>
<comment type="caution">
    <text evidence="2">The sequence shown here is derived from an EMBL/GenBank/DDBJ whole genome shotgun (WGS) entry which is preliminary data.</text>
</comment>
<protein>
    <recommendedName>
        <fullName evidence="4">O-acyltransferase WSD1 C-terminal domain-containing protein</fullName>
    </recommendedName>
</protein>
<dbReference type="InterPro" id="IPR023213">
    <property type="entry name" value="CAT-like_dom_sf"/>
</dbReference>
<accession>A0A6A4LWM2</accession>
<dbReference type="Gene3D" id="3.30.559.10">
    <property type="entry name" value="Chloramphenicol acetyltransferase-like domain"/>
    <property type="match status" value="1"/>
</dbReference>
<dbReference type="PANTHER" id="PTHR31896:SF12">
    <property type="entry name" value="HXXXD-TYPE ACYL-TRANSFERASE FAMILY PROTEIN"/>
    <property type="match status" value="1"/>
</dbReference>
<dbReference type="Pfam" id="PF02458">
    <property type="entry name" value="Transferase"/>
    <property type="match status" value="1"/>
</dbReference>